<evidence type="ECO:0000256" key="3">
    <source>
        <dbReference type="ARBA" id="ARBA00022989"/>
    </source>
</evidence>
<feature type="transmembrane region" description="Helical" evidence="5">
    <location>
        <begin position="417"/>
        <end position="436"/>
    </location>
</feature>
<feature type="transmembrane region" description="Helical" evidence="5">
    <location>
        <begin position="70"/>
        <end position="89"/>
    </location>
</feature>
<accession>A0A8J5QRG3</accession>
<dbReference type="PANTHER" id="PTHR23502:SF34">
    <property type="entry name" value="PROTEIN HOL1"/>
    <property type="match status" value="1"/>
</dbReference>
<dbReference type="PANTHER" id="PTHR23502">
    <property type="entry name" value="MAJOR FACILITATOR SUPERFAMILY"/>
    <property type="match status" value="1"/>
</dbReference>
<dbReference type="Pfam" id="PF07690">
    <property type="entry name" value="MFS_1"/>
    <property type="match status" value="1"/>
</dbReference>
<gene>
    <name evidence="7" type="ORF">J8A68_004666</name>
</gene>
<feature type="transmembrane region" description="Helical" evidence="5">
    <location>
        <begin position="442"/>
        <end position="470"/>
    </location>
</feature>
<dbReference type="Proteomes" id="UP000694255">
    <property type="component" value="Unassembled WGS sequence"/>
</dbReference>
<reference evidence="7 8" key="1">
    <citation type="journal article" date="2021" name="DNA Res.">
        <title>Genome analysis of Candida subhashii reveals its hybrid nature and dual mitochondrial genome conformations.</title>
        <authorList>
            <person name="Mixao V."/>
            <person name="Hegedusova E."/>
            <person name="Saus E."/>
            <person name="Pryszcz L.P."/>
            <person name="Cillingova A."/>
            <person name="Nosek J."/>
            <person name="Gabaldon T."/>
        </authorList>
    </citation>
    <scope>NUCLEOTIDE SEQUENCE [LARGE SCALE GENOMIC DNA]</scope>
    <source>
        <strain evidence="7 8">CBS 10753</strain>
    </source>
</reference>
<dbReference type="GO" id="GO:0022857">
    <property type="term" value="F:transmembrane transporter activity"/>
    <property type="evidence" value="ECO:0007669"/>
    <property type="project" value="InterPro"/>
</dbReference>
<name>A0A8J5QRG3_9ASCO</name>
<dbReference type="GeneID" id="73471466"/>
<comment type="subcellular location">
    <subcellularLocation>
        <location evidence="1">Membrane</location>
        <topology evidence="1">Multi-pass membrane protein</topology>
    </subcellularLocation>
</comment>
<keyword evidence="4 5" id="KW-0472">Membrane</keyword>
<feature type="transmembrane region" description="Helical" evidence="5">
    <location>
        <begin position="511"/>
        <end position="531"/>
    </location>
</feature>
<dbReference type="RefSeq" id="XP_049262043.1">
    <property type="nucleotide sequence ID" value="XM_049408649.1"/>
</dbReference>
<keyword evidence="8" id="KW-1185">Reference proteome</keyword>
<keyword evidence="2 5" id="KW-0812">Transmembrane</keyword>
<evidence type="ECO:0000256" key="2">
    <source>
        <dbReference type="ARBA" id="ARBA00022692"/>
    </source>
</evidence>
<feature type="domain" description="Major facilitator superfamily (MFS) profile" evidence="6">
    <location>
        <begin position="71"/>
        <end position="536"/>
    </location>
</feature>
<keyword evidence="3 5" id="KW-1133">Transmembrane helix</keyword>
<evidence type="ECO:0000313" key="8">
    <source>
        <dbReference type="Proteomes" id="UP000694255"/>
    </source>
</evidence>
<dbReference type="AlphaFoldDB" id="A0A8J5QRG3"/>
<feature type="transmembrane region" description="Helical" evidence="5">
    <location>
        <begin position="161"/>
        <end position="183"/>
    </location>
</feature>
<evidence type="ECO:0000256" key="5">
    <source>
        <dbReference type="SAM" id="Phobius"/>
    </source>
</evidence>
<dbReference type="OrthoDB" id="5215911at2759"/>
<feature type="transmembrane region" description="Helical" evidence="5">
    <location>
        <begin position="482"/>
        <end position="505"/>
    </location>
</feature>
<sequence>MSSGESKIDAEKQAGNVADIEIIPGTVQLVDVTGGLHVMKNDSGDNVILIPQPTKNINDPLRWTRNKKHFQFFLVWFWCFILAATSNFYGPLWGVWMDELGFTLNELTISKAIIFLFLGTGILVVQPTALKLGKRFTYLTCTVVGIIGLAIGSQATSIGSIYLFQVFAGVSAAPVDTLAEITATDIYFQHERSTAFALVILALYAGCYLGPVAAGFIVDGLDWRWCYYVQIIIYVIMFFFLLFTMENTSFRRDNLKEEEFEEEVIKAVKSKELNITTSIAEVTEAFGDDSDTNSIDESIPMNTYKQRMKFIDTDTNDERSWFLIFYRPFLLFSYPAVVWGGVVYGAQMMWLSLIGATQAIIYGAEPYNFSANGVGLTTLGAFGGSVIGMVVGGYAVDYTSIWLARRNHGVMEPEFRLYAMVIATVTNAGGLLAYGLGSDEKAHWWISVVLGQGLLGVAMGASGAICLTYAVDCYHNLASECIVFILFVRNMIGMIFCFVFESWLNGSGLKITTWTMFVLSIVINGSFIIFIKWGKTFRKMTMASYHKYSDPTYGEVFKKKP</sequence>
<evidence type="ECO:0000256" key="1">
    <source>
        <dbReference type="ARBA" id="ARBA00004141"/>
    </source>
</evidence>
<evidence type="ECO:0000259" key="6">
    <source>
        <dbReference type="PROSITE" id="PS50850"/>
    </source>
</evidence>
<feature type="transmembrane region" description="Helical" evidence="5">
    <location>
        <begin position="329"/>
        <end position="353"/>
    </location>
</feature>
<dbReference type="EMBL" id="JAGSYN010000196">
    <property type="protein sequence ID" value="KAG7661810.1"/>
    <property type="molecule type" value="Genomic_DNA"/>
</dbReference>
<dbReference type="PROSITE" id="PS50850">
    <property type="entry name" value="MFS"/>
    <property type="match status" value="1"/>
</dbReference>
<dbReference type="InterPro" id="IPR011701">
    <property type="entry name" value="MFS"/>
</dbReference>
<feature type="transmembrane region" description="Helical" evidence="5">
    <location>
        <begin position="195"/>
        <end position="221"/>
    </location>
</feature>
<dbReference type="GO" id="GO:0005886">
    <property type="term" value="C:plasma membrane"/>
    <property type="evidence" value="ECO:0007669"/>
    <property type="project" value="TreeGrafter"/>
</dbReference>
<feature type="transmembrane region" description="Helical" evidence="5">
    <location>
        <begin position="136"/>
        <end position="155"/>
    </location>
</feature>
<feature type="transmembrane region" description="Helical" evidence="5">
    <location>
        <begin position="109"/>
        <end position="129"/>
    </location>
</feature>
<dbReference type="GO" id="GO:0000324">
    <property type="term" value="C:fungal-type vacuole"/>
    <property type="evidence" value="ECO:0007669"/>
    <property type="project" value="TreeGrafter"/>
</dbReference>
<evidence type="ECO:0000256" key="4">
    <source>
        <dbReference type="ARBA" id="ARBA00023136"/>
    </source>
</evidence>
<proteinExistence type="predicted"/>
<organism evidence="7 8">
    <name type="scientific">[Candida] subhashii</name>
    <dbReference type="NCBI Taxonomy" id="561895"/>
    <lineage>
        <taxon>Eukaryota</taxon>
        <taxon>Fungi</taxon>
        <taxon>Dikarya</taxon>
        <taxon>Ascomycota</taxon>
        <taxon>Saccharomycotina</taxon>
        <taxon>Pichiomycetes</taxon>
        <taxon>Debaryomycetaceae</taxon>
        <taxon>Spathaspora</taxon>
    </lineage>
</organism>
<feature type="transmembrane region" description="Helical" evidence="5">
    <location>
        <begin position="227"/>
        <end position="245"/>
    </location>
</feature>
<comment type="caution">
    <text evidence="7">The sequence shown here is derived from an EMBL/GenBank/DDBJ whole genome shotgun (WGS) entry which is preliminary data.</text>
</comment>
<evidence type="ECO:0000313" key="7">
    <source>
        <dbReference type="EMBL" id="KAG7661810.1"/>
    </source>
</evidence>
<dbReference type="InterPro" id="IPR020846">
    <property type="entry name" value="MFS_dom"/>
</dbReference>
<protein>
    <recommendedName>
        <fullName evidence="6">Major facilitator superfamily (MFS) profile domain-containing protein</fullName>
    </recommendedName>
</protein>
<feature type="transmembrane region" description="Helical" evidence="5">
    <location>
        <begin position="373"/>
        <end position="396"/>
    </location>
</feature>